<dbReference type="EMBL" id="FNBD01000004">
    <property type="protein sequence ID" value="SDE86041.1"/>
    <property type="molecule type" value="Genomic_DNA"/>
</dbReference>
<dbReference type="GO" id="GO:0016020">
    <property type="term" value="C:membrane"/>
    <property type="evidence" value="ECO:0007669"/>
    <property type="project" value="GOC"/>
</dbReference>
<dbReference type="Pfam" id="PF06127">
    <property type="entry name" value="Mpo1-like"/>
    <property type="match status" value="1"/>
</dbReference>
<dbReference type="InterPro" id="IPR009305">
    <property type="entry name" value="Mpo1-like"/>
</dbReference>
<evidence type="ECO:0000256" key="1">
    <source>
        <dbReference type="SAM" id="Phobius"/>
    </source>
</evidence>
<dbReference type="PANTHER" id="PTHR28026:SF9">
    <property type="entry name" value="2-HYDROXY-PALMITIC ACID DIOXYGENASE MPO1"/>
    <property type="match status" value="1"/>
</dbReference>
<keyword evidence="1" id="KW-1133">Transmembrane helix</keyword>
<name>A0A1G7GD80_9FLAO</name>
<gene>
    <name evidence="2" type="ORF">SAMN04487992_104299</name>
</gene>
<dbReference type="PANTHER" id="PTHR28026">
    <property type="entry name" value="DUF962 DOMAIN PROTEIN (AFU_ORTHOLOGUE AFUA_8G05310)"/>
    <property type="match status" value="1"/>
</dbReference>
<sequence>MRKIDALLSEYGESHQTKLNITIHYICVPAIFFSLIGLLASIPVSEAVILAFPEFLQSYVHFGTLVILLGLVYYLSLSKTLFVGMLLFSILVLLGIDVIKVSTSLALWIPMLVIFIVAWIAQFIGHNHEGKKPSFLKDLQFLMIGPAWTMSHLFEGLKIKY</sequence>
<dbReference type="GO" id="GO:0046521">
    <property type="term" value="P:sphingoid catabolic process"/>
    <property type="evidence" value="ECO:0007669"/>
    <property type="project" value="TreeGrafter"/>
</dbReference>
<proteinExistence type="predicted"/>
<evidence type="ECO:0000313" key="2">
    <source>
        <dbReference type="EMBL" id="SDE86041.1"/>
    </source>
</evidence>
<protein>
    <submittedName>
        <fullName evidence="2">Uncharacterized membrane protein YGL010W</fullName>
    </submittedName>
</protein>
<dbReference type="Proteomes" id="UP000182114">
    <property type="component" value="Unassembled WGS sequence"/>
</dbReference>
<keyword evidence="1" id="KW-0812">Transmembrane</keyword>
<dbReference type="eggNOG" id="COG4539">
    <property type="taxonomic scope" value="Bacteria"/>
</dbReference>
<organism evidence="2 3">
    <name type="scientific">Cellulophaga baltica</name>
    <dbReference type="NCBI Taxonomy" id="76594"/>
    <lineage>
        <taxon>Bacteria</taxon>
        <taxon>Pseudomonadati</taxon>
        <taxon>Bacteroidota</taxon>
        <taxon>Flavobacteriia</taxon>
        <taxon>Flavobacteriales</taxon>
        <taxon>Flavobacteriaceae</taxon>
        <taxon>Cellulophaga</taxon>
    </lineage>
</organism>
<keyword evidence="3" id="KW-1185">Reference proteome</keyword>
<evidence type="ECO:0000313" key="3">
    <source>
        <dbReference type="Proteomes" id="UP000182114"/>
    </source>
</evidence>
<dbReference type="RefSeq" id="WP_025615402.1">
    <property type="nucleotide sequence ID" value="NZ_FNBD01000004.1"/>
</dbReference>
<feature type="transmembrane region" description="Helical" evidence="1">
    <location>
        <begin position="21"/>
        <end position="44"/>
    </location>
</feature>
<dbReference type="AlphaFoldDB" id="A0A1G7GD80"/>
<feature type="transmembrane region" description="Helical" evidence="1">
    <location>
        <begin position="81"/>
        <end position="99"/>
    </location>
</feature>
<reference evidence="3" key="1">
    <citation type="submission" date="2016-10" db="EMBL/GenBank/DDBJ databases">
        <authorList>
            <person name="Varghese N."/>
            <person name="Submissions S."/>
        </authorList>
    </citation>
    <scope>NUCLEOTIDE SEQUENCE [LARGE SCALE GENOMIC DNA]</scope>
    <source>
        <strain evidence="3">DSM 24729</strain>
    </source>
</reference>
<keyword evidence="1" id="KW-0472">Membrane</keyword>
<feature type="transmembrane region" description="Helical" evidence="1">
    <location>
        <begin position="105"/>
        <end position="124"/>
    </location>
</feature>
<accession>A0A1G7GD80</accession>
<feature type="transmembrane region" description="Helical" evidence="1">
    <location>
        <begin position="56"/>
        <end position="74"/>
    </location>
</feature>